<dbReference type="EMBL" id="CYYA01000001">
    <property type="protein sequence ID" value="CUM72938.1"/>
    <property type="molecule type" value="Genomic_DNA"/>
</dbReference>
<protein>
    <submittedName>
        <fullName evidence="1">Uncharacterized protein</fullName>
    </submittedName>
</protein>
<sequence length="50" mass="5892">MLLLSIYITLSFYPLPYSNYCALVELHKNNAKKYNNSPDCINSQKINKFY</sequence>
<evidence type="ECO:0000313" key="2">
    <source>
        <dbReference type="Proteomes" id="UP000095492"/>
    </source>
</evidence>
<reference evidence="1 2" key="1">
    <citation type="submission" date="2015-09" db="EMBL/GenBank/DDBJ databases">
        <authorList>
            <consortium name="Pathogen Informatics"/>
        </authorList>
    </citation>
    <scope>NUCLEOTIDE SEQUENCE [LARGE SCALE GENOMIC DNA]</scope>
    <source>
        <strain evidence="1 2">2789STDY5608891</strain>
    </source>
</reference>
<gene>
    <name evidence="1" type="ORF">ERS852448_00205</name>
</gene>
<dbReference type="Proteomes" id="UP000095492">
    <property type="component" value="Unassembled WGS sequence"/>
</dbReference>
<dbReference type="STRING" id="39490.ERS852448_00205"/>
<evidence type="ECO:0000313" key="1">
    <source>
        <dbReference type="EMBL" id="CUM72938.1"/>
    </source>
</evidence>
<name>A0A173R681_EUBRA</name>
<organism evidence="1 2">
    <name type="scientific">Eubacterium ramulus</name>
    <dbReference type="NCBI Taxonomy" id="39490"/>
    <lineage>
        <taxon>Bacteria</taxon>
        <taxon>Bacillati</taxon>
        <taxon>Bacillota</taxon>
        <taxon>Clostridia</taxon>
        <taxon>Eubacteriales</taxon>
        <taxon>Eubacteriaceae</taxon>
        <taxon>Eubacterium</taxon>
    </lineage>
</organism>
<dbReference type="AlphaFoldDB" id="A0A173R681"/>
<accession>A0A173R681</accession>
<proteinExistence type="predicted"/>